<dbReference type="Proteomes" id="UP000694864">
    <property type="component" value="Chromosome 20"/>
</dbReference>
<evidence type="ECO:0000256" key="7">
    <source>
        <dbReference type="ARBA" id="ARBA00024211"/>
    </source>
</evidence>
<sequence>MEALRRRRGSRENNKSPERIIRSLNLQHQDEEELEEEVKTKKPIFRRVQVVYYLTRNGHLEHPHFIEVISPVNQPLRLRDVMNRLTVLRGKCMTSQYAWSRKRSYKNGFVWNDLAANDVIYPSDCAEYVLKGSEIADKFQEVHALSGPIQEAPKSRLLRSKPKPQNRTTSFDDESELYVRAEQEDEEEEEEEEDGDYELYEEKTSYTSSTTPQSRCSRGVSTETIESTDQKQNLSKKTEQDSQVRSDSSELRRSNPVLEQPRRRLDVSTRVVEDGDPVEPGSGRASIWLQMISCGHMATKYYAPGVMNPRQKEESLRKGVLCKNIVKKTVVDDEREMIRFMSENPRFGNPQAEDKEYFSGSIVESVSQERVTVEPSLRRSNSFKEERSKIVEMADETKKKEERSMVKVKCIPRTCLMSSSKQIKK</sequence>
<gene>
    <name evidence="12" type="primary">LOC104769214</name>
</gene>
<comment type="similarity">
    <text evidence="7">Belongs to the SOSEKI family.</text>
</comment>
<reference evidence="11" key="1">
    <citation type="journal article" date="2014" name="Nat. Commun.">
        <title>The emerging biofuel crop Camelina sativa retains a highly undifferentiated hexaploid genome structure.</title>
        <authorList>
            <person name="Kagale S."/>
            <person name="Koh C."/>
            <person name="Nixon J."/>
            <person name="Bollina V."/>
            <person name="Clarke W.E."/>
            <person name="Tuteja R."/>
            <person name="Spillane C."/>
            <person name="Robinson S.J."/>
            <person name="Links M.G."/>
            <person name="Clarke C."/>
            <person name="Higgins E.E."/>
            <person name="Huebert T."/>
            <person name="Sharpe A.G."/>
            <person name="Parkin I.A."/>
        </authorList>
    </citation>
    <scope>NUCLEOTIDE SEQUENCE [LARGE SCALE GENOMIC DNA]</scope>
    <source>
        <strain evidence="11">cv. DH55</strain>
    </source>
</reference>
<keyword evidence="4" id="KW-0132">Cell division</keyword>
<feature type="domain" description="SOSEKI DIX-like" evidence="10">
    <location>
        <begin position="48"/>
        <end position="135"/>
    </location>
</feature>
<dbReference type="PANTHER" id="PTHR31083">
    <property type="entry name" value="UPSTREAM OF FLC PROTEIN (DUF966)"/>
    <property type="match status" value="1"/>
</dbReference>
<evidence type="ECO:0000256" key="1">
    <source>
        <dbReference type="ARBA" id="ARBA00004413"/>
    </source>
</evidence>
<evidence type="ECO:0000256" key="2">
    <source>
        <dbReference type="ARBA" id="ARBA00022473"/>
    </source>
</evidence>
<evidence type="ECO:0000313" key="12">
    <source>
        <dbReference type="RefSeq" id="XP_010491669.1"/>
    </source>
</evidence>
<keyword evidence="3" id="KW-1003">Cell membrane</keyword>
<comment type="subcellular location">
    <subcellularLocation>
        <location evidence="1">Cell membrane</location>
        <topology evidence="1">Peripheral membrane protein</topology>
        <orientation evidence="1">Cytoplasmic side</orientation>
    </subcellularLocation>
</comment>
<organism evidence="11 12">
    <name type="scientific">Camelina sativa</name>
    <name type="common">False flax</name>
    <name type="synonym">Myagrum sativum</name>
    <dbReference type="NCBI Taxonomy" id="90675"/>
    <lineage>
        <taxon>Eukaryota</taxon>
        <taxon>Viridiplantae</taxon>
        <taxon>Streptophyta</taxon>
        <taxon>Embryophyta</taxon>
        <taxon>Tracheophyta</taxon>
        <taxon>Spermatophyta</taxon>
        <taxon>Magnoliopsida</taxon>
        <taxon>eudicotyledons</taxon>
        <taxon>Gunneridae</taxon>
        <taxon>Pentapetalae</taxon>
        <taxon>rosids</taxon>
        <taxon>malvids</taxon>
        <taxon>Brassicales</taxon>
        <taxon>Brassicaceae</taxon>
        <taxon>Camelineae</taxon>
        <taxon>Camelina</taxon>
    </lineage>
</organism>
<feature type="compositionally biased region" description="Basic and acidic residues" evidence="9">
    <location>
        <begin position="236"/>
        <end position="253"/>
    </location>
</feature>
<dbReference type="Pfam" id="PF06136">
    <property type="entry name" value="SOK"/>
    <property type="match status" value="1"/>
</dbReference>
<evidence type="ECO:0000256" key="8">
    <source>
        <dbReference type="ARBA" id="ARBA00046534"/>
    </source>
</evidence>
<accession>A0ABM0XVN4</accession>
<dbReference type="InterPro" id="IPR048351">
    <property type="entry name" value="SOK_DIX"/>
</dbReference>
<feature type="region of interest" description="Disordered" evidence="9">
    <location>
        <begin position="153"/>
        <end position="265"/>
    </location>
</feature>
<name>A0ABM0XVN4_CAMSA</name>
<comment type="subunit">
    <text evidence="8">Homodimer. Forms long polymer filaments with other SOKs proteins polymers (e.g. SOK1, SOK2, SOK3 and SOK4) crucial for polar localization and biological activity. Binds to ANGUSTIFOLIA (AN).</text>
</comment>
<dbReference type="RefSeq" id="XP_010491669.1">
    <property type="nucleotide sequence ID" value="XM_010493367.2"/>
</dbReference>
<evidence type="ECO:0000256" key="3">
    <source>
        <dbReference type="ARBA" id="ARBA00022475"/>
    </source>
</evidence>
<dbReference type="InterPro" id="IPR021182">
    <property type="entry name" value="SOK_magnoliopsida"/>
</dbReference>
<keyword evidence="11" id="KW-1185">Reference proteome</keyword>
<evidence type="ECO:0000313" key="11">
    <source>
        <dbReference type="Proteomes" id="UP000694864"/>
    </source>
</evidence>
<dbReference type="InterPro" id="IPR010369">
    <property type="entry name" value="SOK"/>
</dbReference>
<feature type="compositionally biased region" description="Polar residues" evidence="9">
    <location>
        <begin position="212"/>
        <end position="235"/>
    </location>
</feature>
<reference evidence="12" key="2">
    <citation type="submission" date="2025-08" db="UniProtKB">
        <authorList>
            <consortium name="RefSeq"/>
        </authorList>
    </citation>
    <scope>IDENTIFICATION</scope>
    <source>
        <tissue evidence="12">Leaf</tissue>
    </source>
</reference>
<dbReference type="GeneID" id="104769214"/>
<evidence type="ECO:0000259" key="10">
    <source>
        <dbReference type="Pfam" id="PF06136"/>
    </source>
</evidence>
<evidence type="ECO:0000256" key="6">
    <source>
        <dbReference type="ARBA" id="ARBA00023306"/>
    </source>
</evidence>
<evidence type="ECO:0000256" key="4">
    <source>
        <dbReference type="ARBA" id="ARBA00022618"/>
    </source>
</evidence>
<keyword evidence="2" id="KW-0217">Developmental protein</keyword>
<protein>
    <submittedName>
        <fullName evidence="12">Protein UPSTREAM OF FLC-like</fullName>
    </submittedName>
</protein>
<dbReference type="PANTHER" id="PTHR31083:SF18">
    <property type="entry name" value="PROTEIN SOSEKI 2"/>
    <property type="match status" value="1"/>
</dbReference>
<dbReference type="PIRSF" id="PIRSF031043">
    <property type="entry name" value="UCP031043"/>
    <property type="match status" value="1"/>
</dbReference>
<feature type="compositionally biased region" description="Acidic residues" evidence="9">
    <location>
        <begin position="183"/>
        <end position="199"/>
    </location>
</feature>
<proteinExistence type="inferred from homology"/>
<evidence type="ECO:0000256" key="5">
    <source>
        <dbReference type="ARBA" id="ARBA00023136"/>
    </source>
</evidence>
<keyword evidence="6" id="KW-0131">Cell cycle</keyword>
<evidence type="ECO:0000256" key="9">
    <source>
        <dbReference type="SAM" id="MobiDB-lite"/>
    </source>
</evidence>
<keyword evidence="5" id="KW-0472">Membrane</keyword>